<dbReference type="Proteomes" id="UP001500822">
    <property type="component" value="Unassembled WGS sequence"/>
</dbReference>
<dbReference type="SUPFAM" id="SSF53901">
    <property type="entry name" value="Thiolase-like"/>
    <property type="match status" value="2"/>
</dbReference>
<name>A0ABP8Z253_9ACTN</name>
<dbReference type="InterPro" id="IPR020616">
    <property type="entry name" value="Thiolase_N"/>
</dbReference>
<proteinExistence type="predicted"/>
<evidence type="ECO:0000259" key="2">
    <source>
        <dbReference type="Pfam" id="PF22691"/>
    </source>
</evidence>
<keyword evidence="4" id="KW-1185">Reference proteome</keyword>
<sequence>MTSPTTTSIWMMGGYQTDFARNWNREGFDFADLTTEAVTETCAAAGIGPEAIEVIHVGNAFGQLFTGQGHLGAMPATVIPELWGVPATRHEAACASGGTALLAAMADLKAGLYDVALVLGVELEKTVPGDQAAQYLGAAAWAGHEGEQAKFMWPYMFAEMAEEYDRRYGLDFAHLRRIGELNFANARSNPKAQTRGWTDLDFSDDDARNPLVEGRLRRLDCSQITDGAAGVILVSDRYRQAHPQAQPWSQVTGWGHTTAGLSLESKLGRRDDSPYVLPHLRKAITDALGRARVDIDDLDGLEIHDCFSMSEYLTIDHLGLTEPGRSFEAIDNGDIEMGGRLPINPSGGLLGGGHPVGASGIRMLLDASAQVSDRAGDQQIEGADTFGTVNFGGSTATCVTFVATSAAN</sequence>
<dbReference type="PANTHER" id="PTHR42870:SF1">
    <property type="entry name" value="NON-SPECIFIC LIPID-TRANSFER PROTEIN-LIKE 2"/>
    <property type="match status" value="1"/>
</dbReference>
<reference evidence="4" key="1">
    <citation type="journal article" date="2019" name="Int. J. Syst. Evol. Microbiol.">
        <title>The Global Catalogue of Microorganisms (GCM) 10K type strain sequencing project: providing services to taxonomists for standard genome sequencing and annotation.</title>
        <authorList>
            <consortium name="The Broad Institute Genomics Platform"/>
            <consortium name="The Broad Institute Genome Sequencing Center for Infectious Disease"/>
            <person name="Wu L."/>
            <person name="Ma J."/>
        </authorList>
    </citation>
    <scope>NUCLEOTIDE SEQUENCE [LARGE SCALE GENOMIC DNA]</scope>
    <source>
        <strain evidence="4">JCM 18077</strain>
    </source>
</reference>
<dbReference type="PANTHER" id="PTHR42870">
    <property type="entry name" value="ACETYL-COA C-ACETYLTRANSFERASE"/>
    <property type="match status" value="1"/>
</dbReference>
<accession>A0ABP8Z253</accession>
<dbReference type="Pfam" id="PF00108">
    <property type="entry name" value="Thiolase_N"/>
    <property type="match status" value="1"/>
</dbReference>
<evidence type="ECO:0000313" key="3">
    <source>
        <dbReference type="EMBL" id="GAA4744267.1"/>
    </source>
</evidence>
<evidence type="ECO:0000259" key="1">
    <source>
        <dbReference type="Pfam" id="PF00108"/>
    </source>
</evidence>
<dbReference type="Gene3D" id="3.40.47.10">
    <property type="match status" value="1"/>
</dbReference>
<dbReference type="InterPro" id="IPR002155">
    <property type="entry name" value="Thiolase"/>
</dbReference>
<dbReference type="InterPro" id="IPR055140">
    <property type="entry name" value="Thiolase_C_2"/>
</dbReference>
<dbReference type="RefSeq" id="WP_246992227.1">
    <property type="nucleotide sequence ID" value="NZ_BAABIE010000004.1"/>
</dbReference>
<evidence type="ECO:0000313" key="4">
    <source>
        <dbReference type="Proteomes" id="UP001500822"/>
    </source>
</evidence>
<dbReference type="CDD" id="cd00829">
    <property type="entry name" value="SCP-x_thiolase"/>
    <property type="match status" value="1"/>
</dbReference>
<feature type="domain" description="Thiolase C-terminal" evidence="2">
    <location>
        <begin position="277"/>
        <end position="402"/>
    </location>
</feature>
<dbReference type="EMBL" id="BAABIE010000004">
    <property type="protein sequence ID" value="GAA4744267.1"/>
    <property type="molecule type" value="Genomic_DNA"/>
</dbReference>
<organism evidence="3 4">
    <name type="scientific">Gordonia alkaliphila</name>
    <dbReference type="NCBI Taxonomy" id="1053547"/>
    <lineage>
        <taxon>Bacteria</taxon>
        <taxon>Bacillati</taxon>
        <taxon>Actinomycetota</taxon>
        <taxon>Actinomycetes</taxon>
        <taxon>Mycobacteriales</taxon>
        <taxon>Gordoniaceae</taxon>
        <taxon>Gordonia</taxon>
    </lineage>
</organism>
<feature type="domain" description="Thiolase N-terminal" evidence="1">
    <location>
        <begin position="17"/>
        <end position="235"/>
    </location>
</feature>
<gene>
    <name evidence="3" type="ORF">GCM10023217_11420</name>
</gene>
<dbReference type="NCBIfam" id="NF004936">
    <property type="entry name" value="PRK06289.1"/>
    <property type="match status" value="1"/>
</dbReference>
<dbReference type="PIRSF" id="PIRSF000429">
    <property type="entry name" value="Ac-CoA_Ac_transf"/>
    <property type="match status" value="1"/>
</dbReference>
<dbReference type="InterPro" id="IPR016039">
    <property type="entry name" value="Thiolase-like"/>
</dbReference>
<dbReference type="Pfam" id="PF22691">
    <property type="entry name" value="Thiolase_C_1"/>
    <property type="match status" value="1"/>
</dbReference>
<comment type="caution">
    <text evidence="3">The sequence shown here is derived from an EMBL/GenBank/DDBJ whole genome shotgun (WGS) entry which is preliminary data.</text>
</comment>
<protein>
    <submittedName>
        <fullName evidence="3">Acetyl-CoA acetyltransferase</fullName>
    </submittedName>
</protein>